<dbReference type="AlphaFoldDB" id="A0A6H5GEV6"/>
<dbReference type="InterPro" id="IPR055469">
    <property type="entry name" value="DUF7041"/>
</dbReference>
<feature type="region of interest" description="Disordered" evidence="1">
    <location>
        <begin position="208"/>
        <end position="248"/>
    </location>
</feature>
<keyword evidence="4" id="KW-1185">Reference proteome</keyword>
<feature type="domain" description="Integrase catalytic" evidence="2">
    <location>
        <begin position="460"/>
        <end position="630"/>
    </location>
</feature>
<dbReference type="OrthoDB" id="6623529at2759"/>
<dbReference type="SUPFAM" id="SSF53098">
    <property type="entry name" value="Ribonuclease H-like"/>
    <property type="match status" value="1"/>
</dbReference>
<protein>
    <recommendedName>
        <fullName evidence="2">Integrase catalytic domain-containing protein</fullName>
    </recommendedName>
</protein>
<organism evidence="3 4">
    <name type="scientific">Nesidiocoris tenuis</name>
    <dbReference type="NCBI Taxonomy" id="355587"/>
    <lineage>
        <taxon>Eukaryota</taxon>
        <taxon>Metazoa</taxon>
        <taxon>Ecdysozoa</taxon>
        <taxon>Arthropoda</taxon>
        <taxon>Hexapoda</taxon>
        <taxon>Insecta</taxon>
        <taxon>Pterygota</taxon>
        <taxon>Neoptera</taxon>
        <taxon>Paraneoptera</taxon>
        <taxon>Hemiptera</taxon>
        <taxon>Heteroptera</taxon>
        <taxon>Panheteroptera</taxon>
        <taxon>Cimicomorpha</taxon>
        <taxon>Miridae</taxon>
        <taxon>Dicyphina</taxon>
        <taxon>Nesidiocoris</taxon>
    </lineage>
</organism>
<dbReference type="GO" id="GO:0015074">
    <property type="term" value="P:DNA integration"/>
    <property type="evidence" value="ECO:0007669"/>
    <property type="project" value="InterPro"/>
</dbReference>
<dbReference type="Gene3D" id="1.10.340.70">
    <property type="match status" value="1"/>
</dbReference>
<sequence>MANDENEQAVIVDLKFPPFWMERPDVWFRQIEAQFKIKNIRTENRKFDHLISQLDRKFVADIFDILDTASDTKYSLAKERLLSLYKESDDAQIKRLLDGLELGDQRPSQLLRKMTSLAGTDISNKVLRTLWLDKLPVTIKNILVVSEENLEKLALMADKITDMNPRRDVYNIANDDVGAAAASPQSSTEDLIREMYAKIQSLEIQVSSLRQSRSRRSSPDDHYDRRGRSQNRYRYRSPSRSRNRSRGRFNPDGKFCFSHFRFGNRCRPEKCQPPCEWKNGRQFAIFTDHRPLLFAFKQKNEKASPVQLRRLQYISEFSTDIRHISGKSNVVADTLSRIESVSIIDMEKVAEAQVSDPELPQLRNSQSSLQFKSFKLPNGSELWCDISTNTIRPFIPKSFRRIFFNQIHNLHHPGVKSSVKQMTSRFIWPEIKKDVGEWAKTCLPCQKSKIGRHISSPVMQFPQPDERFSVVHIDLVGPLPPSDGYLYFLSMIDRYTNWMEAIPLTNITAETVAQAVYENWIVRFGIPSSIISDQGRQFEATLFKNLSSLCGIQLRRTTAYHPQCNGKAERLHRTLKTAIRANGSLKWSRTLPTVLLGLRAAFNPDSGVSIAEMVYGTTIKLPGEFLGQPAPISRDIEPFVTNLQETMRKLKPVPVDHKSHQSVFVHKDLSTSTHAFVRIDRVKKPLEPAYDGPFKILARQEKFFTLLIKQKEVNISLDRLKPAFLLTLPEDPEVRAPATPDSADRVTSQKASNQPTQRQTRSGRVVKFPSRFVAHIKTF</sequence>
<dbReference type="PROSITE" id="PS50994">
    <property type="entry name" value="INTEGRASE"/>
    <property type="match status" value="1"/>
</dbReference>
<evidence type="ECO:0000259" key="2">
    <source>
        <dbReference type="PROSITE" id="PS50994"/>
    </source>
</evidence>
<proteinExistence type="predicted"/>
<reference evidence="3 4" key="1">
    <citation type="submission" date="2020-02" db="EMBL/GenBank/DDBJ databases">
        <authorList>
            <person name="Ferguson B K."/>
        </authorList>
    </citation>
    <scope>NUCLEOTIDE SEQUENCE [LARGE SCALE GENOMIC DNA]</scope>
</reference>
<dbReference type="Gene3D" id="3.30.420.10">
    <property type="entry name" value="Ribonuclease H-like superfamily/Ribonuclease H"/>
    <property type="match status" value="1"/>
</dbReference>
<dbReference type="Pfam" id="PF00665">
    <property type="entry name" value="rve"/>
    <property type="match status" value="1"/>
</dbReference>
<evidence type="ECO:0000313" key="3">
    <source>
        <dbReference type="EMBL" id="CAB0001125.1"/>
    </source>
</evidence>
<dbReference type="PANTHER" id="PTHR38681:SF1">
    <property type="entry name" value="RETROVIRUS-RELATED POL POLYPROTEIN FROM TRANSPOSON 412-LIKE PROTEIN"/>
    <property type="match status" value="1"/>
</dbReference>
<dbReference type="PANTHER" id="PTHR38681">
    <property type="entry name" value="RETROVIRUS-RELATED POL POLYPROTEIN FROM TRANSPOSON 412-LIKE PROTEIN-RELATED"/>
    <property type="match status" value="1"/>
</dbReference>
<gene>
    <name evidence="3" type="ORF">NTEN_LOCUS6912</name>
</gene>
<dbReference type="Pfam" id="PF17921">
    <property type="entry name" value="Integrase_H2C2"/>
    <property type="match status" value="1"/>
</dbReference>
<evidence type="ECO:0000256" key="1">
    <source>
        <dbReference type="SAM" id="MobiDB-lite"/>
    </source>
</evidence>
<dbReference type="Pfam" id="PF23055">
    <property type="entry name" value="DUF7041"/>
    <property type="match status" value="1"/>
</dbReference>
<dbReference type="InterPro" id="IPR001584">
    <property type="entry name" value="Integrase_cat-core"/>
</dbReference>
<dbReference type="FunFam" id="3.30.420.10:FF:000032">
    <property type="entry name" value="Retrovirus-related Pol polyprotein from transposon 297-like Protein"/>
    <property type="match status" value="1"/>
</dbReference>
<accession>A0A6H5GEV6</accession>
<feature type="compositionally biased region" description="Basic residues" evidence="1">
    <location>
        <begin position="228"/>
        <end position="247"/>
    </location>
</feature>
<dbReference type="InterPro" id="IPR036397">
    <property type="entry name" value="RNaseH_sf"/>
</dbReference>
<feature type="compositionally biased region" description="Polar residues" evidence="1">
    <location>
        <begin position="745"/>
        <end position="762"/>
    </location>
</feature>
<feature type="region of interest" description="Disordered" evidence="1">
    <location>
        <begin position="731"/>
        <end position="764"/>
    </location>
</feature>
<dbReference type="Proteomes" id="UP000479000">
    <property type="component" value="Unassembled WGS sequence"/>
</dbReference>
<dbReference type="InterPro" id="IPR012337">
    <property type="entry name" value="RNaseH-like_sf"/>
</dbReference>
<dbReference type="GO" id="GO:0003676">
    <property type="term" value="F:nucleic acid binding"/>
    <property type="evidence" value="ECO:0007669"/>
    <property type="project" value="InterPro"/>
</dbReference>
<feature type="compositionally biased region" description="Basic and acidic residues" evidence="1">
    <location>
        <begin position="217"/>
        <end position="227"/>
    </location>
</feature>
<evidence type="ECO:0000313" key="4">
    <source>
        <dbReference type="Proteomes" id="UP000479000"/>
    </source>
</evidence>
<name>A0A6H5GEV6_9HEMI</name>
<dbReference type="InterPro" id="IPR041588">
    <property type="entry name" value="Integrase_H2C2"/>
</dbReference>
<dbReference type="EMBL" id="CADCXU010010425">
    <property type="protein sequence ID" value="CAB0001125.1"/>
    <property type="molecule type" value="Genomic_DNA"/>
</dbReference>